<gene>
    <name evidence="2" type="ORF">AHA02nite_23740</name>
</gene>
<dbReference type="EMBL" id="BJYA01000016">
    <property type="protein sequence ID" value="GEN46598.1"/>
    <property type="molecule type" value="Genomic_DNA"/>
</dbReference>
<keyword evidence="3" id="KW-1185">Reference proteome</keyword>
<dbReference type="Proteomes" id="UP000321440">
    <property type="component" value="Unassembled WGS sequence"/>
</dbReference>
<feature type="transmembrane region" description="Helical" evidence="1">
    <location>
        <begin position="242"/>
        <end position="259"/>
    </location>
</feature>
<feature type="transmembrane region" description="Helical" evidence="1">
    <location>
        <begin position="332"/>
        <end position="355"/>
    </location>
</feature>
<comment type="caution">
    <text evidence="2">The sequence shown here is derived from an EMBL/GenBank/DDBJ whole genome shotgun (WGS) entry which is preliminary data.</text>
</comment>
<evidence type="ECO:0000256" key="1">
    <source>
        <dbReference type="SAM" id="Phobius"/>
    </source>
</evidence>
<keyword evidence="1" id="KW-0812">Transmembrane</keyword>
<feature type="transmembrane region" description="Helical" evidence="1">
    <location>
        <begin position="433"/>
        <end position="451"/>
    </location>
</feature>
<evidence type="ECO:0000313" key="3">
    <source>
        <dbReference type="Proteomes" id="UP000321440"/>
    </source>
</evidence>
<feature type="transmembrane region" description="Helical" evidence="1">
    <location>
        <begin position="84"/>
        <end position="103"/>
    </location>
</feature>
<keyword evidence="1" id="KW-1133">Transmembrane helix</keyword>
<feature type="transmembrane region" description="Helical" evidence="1">
    <location>
        <begin position="170"/>
        <end position="190"/>
    </location>
</feature>
<feature type="transmembrane region" description="Helical" evidence="1">
    <location>
        <begin position="54"/>
        <end position="77"/>
    </location>
</feature>
<protein>
    <submittedName>
        <fullName evidence="2">Uncharacterized protein</fullName>
    </submittedName>
</protein>
<feature type="transmembrane region" description="Helical" evidence="1">
    <location>
        <begin position="196"/>
        <end position="215"/>
    </location>
</feature>
<organism evidence="2 3">
    <name type="scientific">Alkalibacillus haloalkaliphilus</name>
    <dbReference type="NCBI Taxonomy" id="94136"/>
    <lineage>
        <taxon>Bacteria</taxon>
        <taxon>Bacillati</taxon>
        <taxon>Bacillota</taxon>
        <taxon>Bacilli</taxon>
        <taxon>Bacillales</taxon>
        <taxon>Bacillaceae</taxon>
        <taxon>Alkalibacillus</taxon>
    </lineage>
</organism>
<feature type="transmembrane region" description="Helical" evidence="1">
    <location>
        <begin position="367"/>
        <end position="384"/>
    </location>
</feature>
<name>A0A511W8B9_9BACI</name>
<dbReference type="OrthoDB" id="3171527at2"/>
<dbReference type="RefSeq" id="WP_146817539.1">
    <property type="nucleotide sequence ID" value="NZ_BJYA01000016.1"/>
</dbReference>
<keyword evidence="1" id="KW-0472">Membrane</keyword>
<feature type="transmembrane region" description="Helical" evidence="1">
    <location>
        <begin position="307"/>
        <end position="326"/>
    </location>
</feature>
<feature type="transmembrane region" description="Helical" evidence="1">
    <location>
        <begin position="28"/>
        <end position="48"/>
    </location>
</feature>
<sequence length="452" mass="49968">MKPIIIRPIATLLMGTTYLISQFVDRDILPILVSLFALMTIISFIPYLKKVPMILISSLLGLSFIFFIQGEGLWGMFLGLNTNVSVLAIFIFVPLISIPIYQGNYLLYLETVFNYYIKTTKQLYIYVKSALMGVGSVMNLGTVPILFQLTDTESYKPYRMLRTRALGRGFAMAFMWSPYFISVALIISYFDVEWIQLFPLGIVMAVIGIVLGSFFESKHDAVISTGEEMESNVSIDQAKKKLLELLVIIIVMTAAIMVIEYFVDLSVLTIIPLIAIVLSIGWGLVYQSPKELGRSFFNFTQERLPAMGNELSLFIAAGAFGAAILSAGASDWIIYFIDVFGISHILVLIPVLLIVVNLLSFVGVHPIITMTALAITLSSSPIFIDDHFLLSFGLLSAWMVSVISSPFSGLNLLMSGLAQSNPIAIGPKSNLPFALTLWGIAYVIMVGLYFVI</sequence>
<reference evidence="2 3" key="1">
    <citation type="submission" date="2019-07" db="EMBL/GenBank/DDBJ databases">
        <title>Whole genome shotgun sequence of Alkalibacillus haloalkaliphilus NBRC 103110.</title>
        <authorList>
            <person name="Hosoyama A."/>
            <person name="Uohara A."/>
            <person name="Ohji S."/>
            <person name="Ichikawa N."/>
        </authorList>
    </citation>
    <scope>NUCLEOTIDE SEQUENCE [LARGE SCALE GENOMIC DNA]</scope>
    <source>
        <strain evidence="2 3">NBRC 103110</strain>
    </source>
</reference>
<feature type="transmembrane region" description="Helical" evidence="1">
    <location>
        <begin position="390"/>
        <end position="413"/>
    </location>
</feature>
<dbReference type="AlphaFoldDB" id="A0A511W8B9"/>
<proteinExistence type="predicted"/>
<evidence type="ECO:0000313" key="2">
    <source>
        <dbReference type="EMBL" id="GEN46598.1"/>
    </source>
</evidence>
<accession>A0A511W8B9</accession>
<feature type="transmembrane region" description="Helical" evidence="1">
    <location>
        <begin position="265"/>
        <end position="286"/>
    </location>
</feature>